<organism evidence="1 2">
    <name type="scientific">Alicyclobacillus vulcanalis</name>
    <dbReference type="NCBI Taxonomy" id="252246"/>
    <lineage>
        <taxon>Bacteria</taxon>
        <taxon>Bacillati</taxon>
        <taxon>Bacillota</taxon>
        <taxon>Bacilli</taxon>
        <taxon>Bacillales</taxon>
        <taxon>Alicyclobacillaceae</taxon>
        <taxon>Alicyclobacillus</taxon>
    </lineage>
</organism>
<sequence>MRTKSRRTRVAVGAVLFALIAAILLLFRVHRYFIMHWL</sequence>
<dbReference type="EMBL" id="FTOO01000003">
    <property type="protein sequence ID" value="SIS73804.1"/>
    <property type="molecule type" value="Genomic_DNA"/>
</dbReference>
<accession>A0A1N7LJ48</accession>
<protein>
    <submittedName>
        <fullName evidence="1">Uncharacterized protein</fullName>
    </submittedName>
</protein>
<gene>
    <name evidence="1" type="ORF">SAMN05421799_103177</name>
</gene>
<keyword evidence="2" id="KW-1185">Reference proteome</keyword>
<dbReference type="AlphaFoldDB" id="A0A1N7LJ48"/>
<evidence type="ECO:0000313" key="1">
    <source>
        <dbReference type="EMBL" id="SIS73804.1"/>
    </source>
</evidence>
<name>A0A1N7LJ48_9BACL</name>
<evidence type="ECO:0000313" key="2">
    <source>
        <dbReference type="Proteomes" id="UP000186156"/>
    </source>
</evidence>
<dbReference type="Proteomes" id="UP000186156">
    <property type="component" value="Unassembled WGS sequence"/>
</dbReference>
<proteinExistence type="predicted"/>
<reference evidence="2" key="1">
    <citation type="submission" date="2017-01" db="EMBL/GenBank/DDBJ databases">
        <authorList>
            <person name="Varghese N."/>
            <person name="Submissions S."/>
        </authorList>
    </citation>
    <scope>NUCLEOTIDE SEQUENCE [LARGE SCALE GENOMIC DNA]</scope>
    <source>
        <strain evidence="2">DSM 16176</strain>
    </source>
</reference>